<keyword evidence="1" id="KW-0547">Nucleotide-binding</keyword>
<dbReference type="Proteomes" id="UP000757435">
    <property type="component" value="Unassembled WGS sequence"/>
</dbReference>
<gene>
    <name evidence="1" type="ORF">KME15_10515</name>
</gene>
<comment type="caution">
    <text evidence="1">The sequence shown here is derived from an EMBL/GenBank/DDBJ whole genome shotgun (WGS) entry which is preliminary data.</text>
</comment>
<evidence type="ECO:0000313" key="1">
    <source>
        <dbReference type="EMBL" id="MBW4659097.1"/>
    </source>
</evidence>
<protein>
    <submittedName>
        <fullName evidence="1">ATP-binding protein</fullName>
    </submittedName>
</protein>
<dbReference type="AlphaFoldDB" id="A0A951Q994"/>
<dbReference type="InterPro" id="IPR021228">
    <property type="entry name" value="BrxD"/>
</dbReference>
<accession>A0A951Q994</accession>
<dbReference type="EMBL" id="JAHHHD010000009">
    <property type="protein sequence ID" value="MBW4659097.1"/>
    <property type="molecule type" value="Genomic_DNA"/>
</dbReference>
<dbReference type="GO" id="GO:0005524">
    <property type="term" value="F:ATP binding"/>
    <property type="evidence" value="ECO:0007669"/>
    <property type="project" value="UniProtKB-KW"/>
</dbReference>
<keyword evidence="1" id="KW-0067">ATP-binding</keyword>
<dbReference type="SUPFAM" id="SSF52540">
    <property type="entry name" value="P-loop containing nucleoside triphosphate hydrolases"/>
    <property type="match status" value="1"/>
</dbReference>
<reference evidence="1" key="2">
    <citation type="journal article" date="2022" name="Microbiol. Resour. Announc.">
        <title>Metagenome Sequencing to Explore Phylogenomics of Terrestrial Cyanobacteria.</title>
        <authorList>
            <person name="Ward R.D."/>
            <person name="Stajich J.E."/>
            <person name="Johansen J.R."/>
            <person name="Huntemann M."/>
            <person name="Clum A."/>
            <person name="Foster B."/>
            <person name="Foster B."/>
            <person name="Roux S."/>
            <person name="Palaniappan K."/>
            <person name="Varghese N."/>
            <person name="Mukherjee S."/>
            <person name="Reddy T.B.K."/>
            <person name="Daum C."/>
            <person name="Copeland A."/>
            <person name="Chen I.A."/>
            <person name="Ivanova N.N."/>
            <person name="Kyrpides N.C."/>
            <person name="Shapiro N."/>
            <person name="Eloe-Fadrosh E.A."/>
            <person name="Pietrasiak N."/>
        </authorList>
    </citation>
    <scope>NUCLEOTIDE SEQUENCE</scope>
    <source>
        <strain evidence="1">UHER 2000/2452</strain>
    </source>
</reference>
<name>A0A951Q994_9CYAN</name>
<dbReference type="Pfam" id="PF10923">
    <property type="entry name" value="BrxC_BrxD"/>
    <property type="match status" value="1"/>
</dbReference>
<sequence>MTNGLKAKDRDTVIQSLQAGVVPRRGQQLIQVGRVEETKAMIRDLDRMAEGGSAIRFVIGEYGSGKTFFLSLVRSIALEKKLVTAHADLTPDRRLHATAGQARSLYAELMQNLATRTKPEGGALPSIVERFVTSAVSEGRDREIDPEIVIRERLAHLSEMMGGYDFAEVIAAYWKGHDTGDETLKANAIRWLRGEFTTKTDARQALGVRTIVDDANVYDQLKLITQLVKLAGYSGFLVCLDELVNLYKLANTQARKSNYEQILRILNDCLQGSSVGLGFIMGGTPDFLMDTRRGLYSYAALQSRLAENSFAVNGLVDYNNPVLRLGNLSPEDLFVLLSKIRHVFAYGDPAQYLLPDEGIQAFMTHCAQRIGEAYFRTPRNTIKAFIDLLSVLEQNKQVSWKDLVTQINISRETNPDVLSVQIARSEQTNGSLDSAATVDEDDLASFRL</sequence>
<reference evidence="1" key="1">
    <citation type="submission" date="2021-05" db="EMBL/GenBank/DDBJ databases">
        <authorList>
            <person name="Pietrasiak N."/>
            <person name="Ward R."/>
            <person name="Stajich J.E."/>
            <person name="Kurbessoian T."/>
        </authorList>
    </citation>
    <scope>NUCLEOTIDE SEQUENCE</scope>
    <source>
        <strain evidence="1">UHER 2000/2452</strain>
    </source>
</reference>
<dbReference type="InterPro" id="IPR027417">
    <property type="entry name" value="P-loop_NTPase"/>
</dbReference>
<evidence type="ECO:0000313" key="2">
    <source>
        <dbReference type="Proteomes" id="UP000757435"/>
    </source>
</evidence>
<organism evidence="1 2">
    <name type="scientific">Drouetiella hepatica Uher 2000/2452</name>
    <dbReference type="NCBI Taxonomy" id="904376"/>
    <lineage>
        <taxon>Bacteria</taxon>
        <taxon>Bacillati</taxon>
        <taxon>Cyanobacteriota</taxon>
        <taxon>Cyanophyceae</taxon>
        <taxon>Oculatellales</taxon>
        <taxon>Oculatellaceae</taxon>
        <taxon>Drouetiella</taxon>
    </lineage>
</organism>
<proteinExistence type="predicted"/>